<reference evidence="1" key="2">
    <citation type="submission" date="2025-08" db="UniProtKB">
        <authorList>
            <consortium name="Ensembl"/>
        </authorList>
    </citation>
    <scope>IDENTIFICATION</scope>
</reference>
<dbReference type="PANTHER" id="PTHR43675:SF1">
    <property type="entry name" value="RIKEN CDNA 2700097O09 GENE"/>
    <property type="match status" value="1"/>
</dbReference>
<dbReference type="GeneTree" id="ENSGT00390000012799"/>
<organism evidence="1 2">
    <name type="scientific">Anas platyrhynchos platyrhynchos</name>
    <name type="common">Northern mallard</name>
    <dbReference type="NCBI Taxonomy" id="8840"/>
    <lineage>
        <taxon>Eukaryota</taxon>
        <taxon>Metazoa</taxon>
        <taxon>Chordata</taxon>
        <taxon>Craniata</taxon>
        <taxon>Vertebrata</taxon>
        <taxon>Euteleostomi</taxon>
        <taxon>Archelosauria</taxon>
        <taxon>Archosauria</taxon>
        <taxon>Dinosauria</taxon>
        <taxon>Saurischia</taxon>
        <taxon>Theropoda</taxon>
        <taxon>Coelurosauria</taxon>
        <taxon>Aves</taxon>
        <taxon>Neognathae</taxon>
        <taxon>Galloanserae</taxon>
        <taxon>Anseriformes</taxon>
        <taxon>Anatidae</taxon>
        <taxon>Anatinae</taxon>
        <taxon>Anas</taxon>
    </lineage>
</organism>
<dbReference type="STRING" id="8840.ENSAPLP00000009823"/>
<dbReference type="GO" id="GO:0008168">
    <property type="term" value="F:methyltransferase activity"/>
    <property type="evidence" value="ECO:0007669"/>
    <property type="project" value="TreeGrafter"/>
</dbReference>
<dbReference type="HOGENOM" id="CLU_057934_0_0_1"/>
<evidence type="ECO:0000313" key="2">
    <source>
        <dbReference type="Proteomes" id="UP000016666"/>
    </source>
</evidence>
<dbReference type="AlphaFoldDB" id="U3IRF0"/>
<sequence>MGVMAGRDVPGSEEGGCAACLASTMLVVTHNEVVLKNITEDLQNLPHLPTEAMFNLEHLAMQKMHQHPLPMVRVDEERMNRNYCTECGSYKTASLEFISHSFSLMNLKFLYQRVLPDLTGKVVVDAGSRLGTELFVVTSSAGICILLLNADFCQLQEMAITKYQLTDRIKVVHADICTQASLLQKADFIACNVKKRGSLLVTAPSLKDLLSKLQTDIQLSQWVVEVQLNYDVNVEKDIDKVALEQIYLYRIL</sequence>
<keyword evidence="2" id="KW-1185">Reference proteome</keyword>
<reference evidence="1" key="3">
    <citation type="submission" date="2025-09" db="UniProtKB">
        <authorList>
            <consortium name="Ensembl"/>
        </authorList>
    </citation>
    <scope>IDENTIFICATION</scope>
</reference>
<accession>U3IRF0</accession>
<proteinExistence type="predicted"/>
<evidence type="ECO:0000313" key="1">
    <source>
        <dbReference type="Ensembl" id="ENSAPLP00000009823.2"/>
    </source>
</evidence>
<reference evidence="1 2" key="1">
    <citation type="submission" date="2017-10" db="EMBL/GenBank/DDBJ databases">
        <title>A new Pekin duck reference genome.</title>
        <authorList>
            <person name="Hou Z.-C."/>
            <person name="Zhou Z.-K."/>
            <person name="Zhu F."/>
            <person name="Hou S.-S."/>
        </authorList>
    </citation>
    <scope>NUCLEOTIDE SEQUENCE [LARGE SCALE GENOMIC DNA]</scope>
</reference>
<dbReference type="PANTHER" id="PTHR43675">
    <property type="entry name" value="ARSENITE METHYLTRANSFERASE"/>
    <property type="match status" value="1"/>
</dbReference>
<dbReference type="Ensembl" id="ENSAPLT00000010523.2">
    <property type="protein sequence ID" value="ENSAPLP00000009823.2"/>
    <property type="gene ID" value="ENSAPLG00000010109.2"/>
</dbReference>
<protein>
    <submittedName>
        <fullName evidence="1">Uncharacterized protein</fullName>
    </submittedName>
</protein>
<dbReference type="OMA" id="NIELSSW"/>
<dbReference type="Proteomes" id="UP000016666">
    <property type="component" value="Chromosome 5"/>
</dbReference>
<name>U3IRF0_ANAPP</name>
<dbReference type="InterPro" id="IPR026669">
    <property type="entry name" value="Arsenite_MeTrfase-like"/>
</dbReference>